<evidence type="ECO:0000256" key="1">
    <source>
        <dbReference type="ARBA" id="ARBA00022512"/>
    </source>
</evidence>
<evidence type="ECO:0000256" key="4">
    <source>
        <dbReference type="ARBA" id="ARBA00023088"/>
    </source>
</evidence>
<dbReference type="InterPro" id="IPR019931">
    <property type="entry name" value="LPXTG_anchor"/>
</dbReference>
<evidence type="ECO:0000256" key="3">
    <source>
        <dbReference type="ARBA" id="ARBA00022729"/>
    </source>
</evidence>
<dbReference type="Proteomes" id="UP000076244">
    <property type="component" value="Chromosome"/>
</dbReference>
<feature type="domain" description="Gram-positive cocci surface proteins LPxTG" evidence="7">
    <location>
        <begin position="666"/>
        <end position="698"/>
    </location>
</feature>
<feature type="compositionally biased region" description="Polar residues" evidence="5">
    <location>
        <begin position="66"/>
        <end position="80"/>
    </location>
</feature>
<feature type="domain" description="DUF7601" evidence="9">
    <location>
        <begin position="406"/>
        <end position="503"/>
    </location>
</feature>
<keyword evidence="6" id="KW-0812">Transmembrane</keyword>
<organism evidence="10 13">
    <name type="scientific">Pediococcus damnosus</name>
    <dbReference type="NCBI Taxonomy" id="51663"/>
    <lineage>
        <taxon>Bacteria</taxon>
        <taxon>Bacillati</taxon>
        <taxon>Bacillota</taxon>
        <taxon>Bacilli</taxon>
        <taxon>Lactobacillales</taxon>
        <taxon>Lactobacillaceae</taxon>
        <taxon>Pediococcus</taxon>
    </lineage>
</organism>
<keyword evidence="2" id="KW-0964">Secreted</keyword>
<evidence type="ECO:0000259" key="9">
    <source>
        <dbReference type="Pfam" id="PF24547"/>
    </source>
</evidence>
<dbReference type="KEGG" id="pdm:ADU72_0915"/>
<name>A0AAC9B3I4_9LACO</name>
<dbReference type="RefSeq" id="WP_145913138.1">
    <property type="nucleotide sequence ID" value="NZ_BJLT01000006.1"/>
</dbReference>
<dbReference type="InterPro" id="IPR026588">
    <property type="entry name" value="Choice_anch_A"/>
</dbReference>
<keyword evidence="6" id="KW-1133">Transmembrane helix</keyword>
<dbReference type="AlphaFoldDB" id="A0AAC9B3I4"/>
<evidence type="ECO:0000256" key="6">
    <source>
        <dbReference type="SAM" id="Phobius"/>
    </source>
</evidence>
<dbReference type="NCBIfam" id="TIGR01167">
    <property type="entry name" value="LPXTG_anchor"/>
    <property type="match status" value="1"/>
</dbReference>
<feature type="region of interest" description="Disordered" evidence="5">
    <location>
        <begin position="14"/>
        <end position="98"/>
    </location>
</feature>
<keyword evidence="4" id="KW-0572">Peptidoglycan-anchor</keyword>
<dbReference type="EMBL" id="CP012275">
    <property type="protein sequence ID" value="AMV63248.1"/>
    <property type="molecule type" value="Genomic_DNA"/>
</dbReference>
<proteinExistence type="predicted"/>
<feature type="transmembrane region" description="Helical" evidence="6">
    <location>
        <begin position="671"/>
        <end position="692"/>
    </location>
</feature>
<feature type="domain" description="DUF7601" evidence="9">
    <location>
        <begin position="538"/>
        <end position="645"/>
    </location>
</feature>
<feature type="compositionally biased region" description="Basic and acidic residues" evidence="5">
    <location>
        <begin position="22"/>
        <end position="45"/>
    </location>
</feature>
<gene>
    <name evidence="10" type="ORF">ADU70_1778</name>
    <name evidence="11" type="ORF">ADU72_0915</name>
</gene>
<evidence type="ECO:0000259" key="8">
    <source>
        <dbReference type="Pfam" id="PF20597"/>
    </source>
</evidence>
<evidence type="ECO:0000256" key="5">
    <source>
        <dbReference type="SAM" id="MobiDB-lite"/>
    </source>
</evidence>
<evidence type="ECO:0000313" key="13">
    <source>
        <dbReference type="Proteomes" id="UP000076405"/>
    </source>
</evidence>
<accession>A0AAC9B3I4</accession>
<feature type="compositionally biased region" description="Acidic residues" evidence="5">
    <location>
        <begin position="52"/>
        <end position="63"/>
    </location>
</feature>
<evidence type="ECO:0000313" key="12">
    <source>
        <dbReference type="Proteomes" id="UP000076244"/>
    </source>
</evidence>
<keyword evidence="1" id="KW-0134">Cell wall</keyword>
<dbReference type="Pfam" id="PF24547">
    <property type="entry name" value="DUF7601"/>
    <property type="match status" value="2"/>
</dbReference>
<dbReference type="EMBL" id="CP012288">
    <property type="protein sequence ID" value="AMV66856.1"/>
    <property type="molecule type" value="Genomic_DNA"/>
</dbReference>
<keyword evidence="12" id="KW-1185">Reference proteome</keyword>
<dbReference type="Pfam" id="PF00746">
    <property type="entry name" value="Gram_pos_anchor"/>
    <property type="match status" value="1"/>
</dbReference>
<sequence>MKFSGLKENVKFGSLSFLAPVENEKVESEDSSATEKESETSKEESQSSGSTESEDNDDADTDVDQNSRARTNSDTGSATEKATRAVTEIPLPEFPDRSGNPLGVAANFHIFAENFARGGNAHTSGNIAVNSLTNVSEIGNEGRDTRWQETSYVKAYDGRRDRLTFRAAVFGNEHSLTDINNGAQTFLTGGPLGTGRVSYQYNNSGDNITGAAINGNWIDVTDTLTTLKQTRDNLVNTPYAIDFDDTRYLTEDSNGLTLNFEDEAVQNTFVIKVSNSQIAGKTLNIKLRDEQNVIFVATPDKDSGALGSAHMHVYVDGELIGPDPEAGKGTRYNYSILWAIPEGSEEVNLVGNMFFGSVLAPSQTVQSYTNFNGTIVADTYLGSSAETHSWTYNPTTEVEPEPEETQLVVKKTVEGSDDDKNKEFKFVITRLDEENFDGTLKMKINGQGEEINLKFTDGKSEEITLKHGQYVSLVVPNGSRFSINETEAHGASTGIEIDGNAVESDNRETGPVQMGEADKGQSHIVDYTNKFEEEPETKDLQIKKTVTGDVPHGTKFKFNLSIDPKKAGTYKYTAGDGSEQDITFDEDGKSTSSIELEADQTATIKGLPKDAKVTITEIDADGYKTTIKHDNNGAEEKKEITIDFTTINSNSTSVVFNNHLTKPNMPVTGGIGNLIFILVGLLVVAVGGYLLYKNRRGNVNG</sequence>
<dbReference type="Gene3D" id="2.60.40.1140">
    <property type="entry name" value="Collagen-binding surface protein Cna, B-type domain"/>
    <property type="match status" value="2"/>
</dbReference>
<evidence type="ECO:0000256" key="2">
    <source>
        <dbReference type="ARBA" id="ARBA00022525"/>
    </source>
</evidence>
<evidence type="ECO:0000313" key="10">
    <source>
        <dbReference type="EMBL" id="AMV63248.1"/>
    </source>
</evidence>
<dbReference type="InterPro" id="IPR055382">
    <property type="entry name" value="DUF7601"/>
</dbReference>
<protein>
    <submittedName>
        <fullName evidence="10">Cell surface protein</fullName>
    </submittedName>
</protein>
<evidence type="ECO:0000259" key="7">
    <source>
        <dbReference type="Pfam" id="PF00746"/>
    </source>
</evidence>
<evidence type="ECO:0000313" key="11">
    <source>
        <dbReference type="EMBL" id="AMV66856.1"/>
    </source>
</evidence>
<feature type="domain" description="Choice-of-anchor A" evidence="8">
    <location>
        <begin position="101"/>
        <end position="388"/>
    </location>
</feature>
<reference evidence="12 13" key="1">
    <citation type="journal article" date="2016" name="PLoS ONE">
        <title>The Identification of Novel Diagnostic Marker Genes for the Detection of Beer Spoiling Pediococcus damnosus Strains Using the BlAst Diagnostic Gene findEr.</title>
        <authorList>
            <person name="Behr J."/>
            <person name="Geissler A.J."/>
            <person name="Schmid J."/>
            <person name="Zehe A."/>
            <person name="Vogel R.F."/>
        </authorList>
    </citation>
    <scope>NUCLEOTIDE SEQUENCE [LARGE SCALE GENOMIC DNA]</scope>
    <source>
        <strain evidence="10 13">TMW 2.1533</strain>
        <strain evidence="11 12">TMW 2.1535</strain>
    </source>
</reference>
<keyword evidence="6" id="KW-0472">Membrane</keyword>
<dbReference type="Proteomes" id="UP000076405">
    <property type="component" value="Chromosome"/>
</dbReference>
<dbReference type="Pfam" id="PF20597">
    <property type="entry name" value="pAdhesive_15"/>
    <property type="match status" value="1"/>
</dbReference>
<keyword evidence="3" id="KW-0732">Signal</keyword>